<keyword evidence="5 8" id="KW-1133">Transmembrane helix</keyword>
<sequence length="174" mass="19167">SLTLSLSLDSCEIGVAHGYFYDIHVTTYGEAILLALQSYVIVYLSVKYSGDWSLENGAWFVANGAFIAAIVTKSIPAYIISLLLAATVPLLIASRGTQIYSLYRLKSVGDVSISMFVLSSYASAARLFTIAVEVKDLQIFFMFVLSLFLNLTVVVQCFYYGRSATSHQQKKKTN</sequence>
<organism evidence="9 10">
    <name type="scientific">Geodia barretti</name>
    <name type="common">Barrett's horny sponge</name>
    <dbReference type="NCBI Taxonomy" id="519541"/>
    <lineage>
        <taxon>Eukaryota</taxon>
        <taxon>Metazoa</taxon>
        <taxon>Porifera</taxon>
        <taxon>Demospongiae</taxon>
        <taxon>Heteroscleromorpha</taxon>
        <taxon>Tetractinellida</taxon>
        <taxon>Astrophorina</taxon>
        <taxon>Geodiidae</taxon>
        <taxon>Geodia</taxon>
    </lineage>
</organism>
<protein>
    <submittedName>
        <fullName evidence="9">Mannose-P-dolichol utilization defect 1 protein</fullName>
    </submittedName>
</protein>
<name>A0AA35TBZ7_GEOBA</name>
<feature type="transmembrane region" description="Helical" evidence="8">
    <location>
        <begin position="113"/>
        <end position="132"/>
    </location>
</feature>
<keyword evidence="10" id="KW-1185">Reference proteome</keyword>
<feature type="transmembrane region" description="Helical" evidence="8">
    <location>
        <begin position="138"/>
        <end position="161"/>
    </location>
</feature>
<evidence type="ECO:0000313" key="9">
    <source>
        <dbReference type="EMBL" id="CAI8045004.1"/>
    </source>
</evidence>
<dbReference type="AlphaFoldDB" id="A0AA35TBZ7"/>
<dbReference type="GO" id="GO:0016020">
    <property type="term" value="C:membrane"/>
    <property type="evidence" value="ECO:0007669"/>
    <property type="project" value="UniProtKB-SubCell"/>
</dbReference>
<keyword evidence="6 8" id="KW-0472">Membrane</keyword>
<dbReference type="InterPro" id="IPR006603">
    <property type="entry name" value="PQ-loop_rpt"/>
</dbReference>
<dbReference type="Gene3D" id="1.20.1280.290">
    <property type="match status" value="1"/>
</dbReference>
<evidence type="ECO:0000313" key="10">
    <source>
        <dbReference type="Proteomes" id="UP001174909"/>
    </source>
</evidence>
<dbReference type="InterPro" id="IPR016817">
    <property type="entry name" value="MannP-dilichol_defect-1"/>
</dbReference>
<proteinExistence type="inferred from homology"/>
<evidence type="ECO:0000256" key="1">
    <source>
        <dbReference type="ARBA" id="ARBA00004141"/>
    </source>
</evidence>
<comment type="caution">
    <text evidence="9">The sequence shown here is derived from an EMBL/GenBank/DDBJ whole genome shotgun (WGS) entry which is preliminary data.</text>
</comment>
<keyword evidence="2" id="KW-0813">Transport</keyword>
<evidence type="ECO:0000256" key="5">
    <source>
        <dbReference type="ARBA" id="ARBA00022989"/>
    </source>
</evidence>
<gene>
    <name evidence="9" type="ORF">GBAR_LOCUS24907</name>
</gene>
<evidence type="ECO:0000256" key="3">
    <source>
        <dbReference type="ARBA" id="ARBA00022692"/>
    </source>
</evidence>
<keyword evidence="4" id="KW-0677">Repeat</keyword>
<evidence type="ECO:0000256" key="4">
    <source>
        <dbReference type="ARBA" id="ARBA00022737"/>
    </source>
</evidence>
<accession>A0AA35TBZ7</accession>
<feature type="transmembrane region" description="Helical" evidence="8">
    <location>
        <begin position="66"/>
        <end position="92"/>
    </location>
</feature>
<feature type="transmembrane region" description="Helical" evidence="8">
    <location>
        <begin position="27"/>
        <end position="46"/>
    </location>
</feature>
<keyword evidence="3 8" id="KW-0812">Transmembrane</keyword>
<evidence type="ECO:0000256" key="2">
    <source>
        <dbReference type="ARBA" id="ARBA00022448"/>
    </source>
</evidence>
<evidence type="ECO:0000256" key="6">
    <source>
        <dbReference type="ARBA" id="ARBA00023136"/>
    </source>
</evidence>
<comment type="similarity">
    <text evidence="7">Belongs to the MPDU1 (TC 2.A.43.3) family.</text>
</comment>
<dbReference type="PANTHER" id="PTHR12226">
    <property type="entry name" value="MANNOSE-P-DOLICHOL UTILIZATION DEFECT 1 LEC35 -RELATED"/>
    <property type="match status" value="1"/>
</dbReference>
<dbReference type="Pfam" id="PF04193">
    <property type="entry name" value="PQ-loop"/>
    <property type="match status" value="1"/>
</dbReference>
<dbReference type="PANTHER" id="PTHR12226:SF2">
    <property type="entry name" value="MANNOSE-P-DOLICHOL UTILIZATION DEFECT 1 PROTEIN"/>
    <property type="match status" value="1"/>
</dbReference>
<feature type="non-terminal residue" evidence="9">
    <location>
        <position position="174"/>
    </location>
</feature>
<evidence type="ECO:0000256" key="8">
    <source>
        <dbReference type="SAM" id="Phobius"/>
    </source>
</evidence>
<dbReference type="Proteomes" id="UP001174909">
    <property type="component" value="Unassembled WGS sequence"/>
</dbReference>
<comment type="subcellular location">
    <subcellularLocation>
        <location evidence="1">Membrane</location>
        <topology evidence="1">Multi-pass membrane protein</topology>
    </subcellularLocation>
</comment>
<evidence type="ECO:0000256" key="7">
    <source>
        <dbReference type="ARBA" id="ARBA00038475"/>
    </source>
</evidence>
<dbReference type="EMBL" id="CASHTH010003439">
    <property type="protein sequence ID" value="CAI8045004.1"/>
    <property type="molecule type" value="Genomic_DNA"/>
</dbReference>
<reference evidence="9" key="1">
    <citation type="submission" date="2023-03" db="EMBL/GenBank/DDBJ databases">
        <authorList>
            <person name="Steffen K."/>
            <person name="Cardenas P."/>
        </authorList>
    </citation>
    <scope>NUCLEOTIDE SEQUENCE</scope>
</reference>